<sequence length="245" mass="27664">MKTVLETIKGFFSSLWNKFSALPKIARIISITAGCVVLAGLVAFGAWYWFYPTTILGMDASHYQGAISWKAIRQNSGVRFVYLKATEGKAYVDARFKQNWSGAAAAGLKVGAYHFFSTSSSGEDQAKNFIATVPKESGELPPAIDIESSVTQESDFKQQVADYVKLVQAHYGQKPVFYVSARMFDLLYDQFSDYPFWIINYKTKPNIKDWTFWQYSEKGKLPGVDGSVDLDRYHGSRFAFYFLSL</sequence>
<dbReference type="InterPro" id="IPR017853">
    <property type="entry name" value="GH"/>
</dbReference>
<dbReference type="STRING" id="663278.Ethha_0010"/>
<evidence type="ECO:0000313" key="6">
    <source>
        <dbReference type="Proteomes" id="UP000001551"/>
    </source>
</evidence>
<keyword evidence="3" id="KW-0326">Glycosidase</keyword>
<evidence type="ECO:0000256" key="4">
    <source>
        <dbReference type="SAM" id="Phobius"/>
    </source>
</evidence>
<comment type="similarity">
    <text evidence="1">Belongs to the glycosyl hydrolase 25 family.</text>
</comment>
<evidence type="ECO:0000256" key="2">
    <source>
        <dbReference type="ARBA" id="ARBA00022801"/>
    </source>
</evidence>
<dbReference type="PANTHER" id="PTHR34135">
    <property type="entry name" value="LYSOZYME"/>
    <property type="match status" value="1"/>
</dbReference>
<accession>E6U5D4</accession>
<protein>
    <submittedName>
        <fullName evidence="5">Glycoside hydrolase family 25</fullName>
    </submittedName>
</protein>
<dbReference type="eggNOG" id="COG3757">
    <property type="taxonomic scope" value="Bacteria"/>
</dbReference>
<dbReference type="GO" id="GO:0016998">
    <property type="term" value="P:cell wall macromolecule catabolic process"/>
    <property type="evidence" value="ECO:0007669"/>
    <property type="project" value="InterPro"/>
</dbReference>
<dbReference type="SUPFAM" id="SSF51445">
    <property type="entry name" value="(Trans)glycosidases"/>
    <property type="match status" value="1"/>
</dbReference>
<dbReference type="Proteomes" id="UP000001551">
    <property type="component" value="Chromosome"/>
</dbReference>
<organism evidence="5 6">
    <name type="scientific">Ethanoligenens harbinense (strain DSM 18485 / JCM 12961 / CGMCC 1.5033 / YUAN-3)</name>
    <dbReference type="NCBI Taxonomy" id="663278"/>
    <lineage>
        <taxon>Bacteria</taxon>
        <taxon>Bacillati</taxon>
        <taxon>Bacillota</taxon>
        <taxon>Clostridia</taxon>
        <taxon>Eubacteriales</taxon>
        <taxon>Oscillospiraceae</taxon>
        <taxon>Ethanoligenens</taxon>
    </lineage>
</organism>
<name>E6U5D4_ETHHY</name>
<dbReference type="KEGG" id="eha:Ethha_0010"/>
<proteinExistence type="inferred from homology"/>
<dbReference type="GO" id="GO:0009253">
    <property type="term" value="P:peptidoglycan catabolic process"/>
    <property type="evidence" value="ECO:0007669"/>
    <property type="project" value="InterPro"/>
</dbReference>
<dbReference type="EMBL" id="CP002400">
    <property type="protein sequence ID" value="ADU25601.1"/>
    <property type="molecule type" value="Genomic_DNA"/>
</dbReference>
<dbReference type="Gene3D" id="3.20.20.80">
    <property type="entry name" value="Glycosidases"/>
    <property type="match status" value="1"/>
</dbReference>
<keyword evidence="6" id="KW-1185">Reference proteome</keyword>
<keyword evidence="2 5" id="KW-0378">Hydrolase</keyword>
<evidence type="ECO:0000256" key="3">
    <source>
        <dbReference type="ARBA" id="ARBA00023295"/>
    </source>
</evidence>
<dbReference type="Pfam" id="PF01183">
    <property type="entry name" value="Glyco_hydro_25"/>
    <property type="match status" value="1"/>
</dbReference>
<dbReference type="AlphaFoldDB" id="E6U5D4"/>
<dbReference type="SMART" id="SM00641">
    <property type="entry name" value="Glyco_25"/>
    <property type="match status" value="1"/>
</dbReference>
<gene>
    <name evidence="5" type="ordered locus">Ethha_0010</name>
</gene>
<dbReference type="InterPro" id="IPR018077">
    <property type="entry name" value="Glyco_hydro_fam25_subgr"/>
</dbReference>
<keyword evidence="4" id="KW-0812">Transmembrane</keyword>
<dbReference type="InterPro" id="IPR002053">
    <property type="entry name" value="Glyco_hydro_25"/>
</dbReference>
<dbReference type="GO" id="GO:0016052">
    <property type="term" value="P:carbohydrate catabolic process"/>
    <property type="evidence" value="ECO:0007669"/>
    <property type="project" value="TreeGrafter"/>
</dbReference>
<evidence type="ECO:0000256" key="1">
    <source>
        <dbReference type="ARBA" id="ARBA00010646"/>
    </source>
</evidence>
<keyword evidence="4" id="KW-0472">Membrane</keyword>
<dbReference type="RefSeq" id="WP_013483982.1">
    <property type="nucleotide sequence ID" value="NC_014828.1"/>
</dbReference>
<dbReference type="HOGENOM" id="CLU_044973_6_2_9"/>
<feature type="transmembrane region" description="Helical" evidence="4">
    <location>
        <begin position="28"/>
        <end position="50"/>
    </location>
</feature>
<keyword evidence="4" id="KW-1133">Transmembrane helix</keyword>
<dbReference type="GO" id="GO:0003796">
    <property type="term" value="F:lysozyme activity"/>
    <property type="evidence" value="ECO:0007669"/>
    <property type="project" value="InterPro"/>
</dbReference>
<reference evidence="5 6" key="1">
    <citation type="submission" date="2010-12" db="EMBL/GenBank/DDBJ databases">
        <title>Complete sequence of Ethanoligenens harbinense YUAN-3.</title>
        <authorList>
            <person name="Lucas S."/>
            <person name="Copeland A."/>
            <person name="Lapidus A."/>
            <person name="Cheng J.-F."/>
            <person name="Bruce D."/>
            <person name="Goodwin L."/>
            <person name="Pitluck S."/>
            <person name="Chertkov O."/>
            <person name="Misra M."/>
            <person name="Detter J.C."/>
            <person name="Han C."/>
            <person name="Tapia R."/>
            <person name="Land M."/>
            <person name="Hauser L."/>
            <person name="Jeffries C."/>
            <person name="Kyrpides N."/>
            <person name="Ivanova N."/>
            <person name="Mikhailova N."/>
            <person name="Wang A."/>
            <person name="Mouttaki H."/>
            <person name="He Z."/>
            <person name="Zhou J."/>
            <person name="Hemme C.L."/>
            <person name="Woyke T."/>
        </authorList>
    </citation>
    <scope>NUCLEOTIDE SEQUENCE [LARGE SCALE GENOMIC DNA]</scope>
    <source>
        <strain evidence="6">DSM 18485 / JCM 12961 / CGMCC 1.5033 / YUAN-3</strain>
    </source>
</reference>
<dbReference type="PROSITE" id="PS51904">
    <property type="entry name" value="GLYCOSYL_HYDROL_F25_2"/>
    <property type="match status" value="1"/>
</dbReference>
<evidence type="ECO:0000313" key="5">
    <source>
        <dbReference type="EMBL" id="ADU25601.1"/>
    </source>
</evidence>
<dbReference type="PANTHER" id="PTHR34135:SF2">
    <property type="entry name" value="LYSOZYME"/>
    <property type="match status" value="1"/>
</dbReference>